<dbReference type="VEuPathDB" id="TrichDB:TVAG_132300"/>
<dbReference type="VEuPathDB" id="TrichDB:TVAGG3_0735930"/>
<sequence>MKYLDKVAITTNLTLCLGWSEDDIYEMRDVEETLHIFFDLLSLNIPESVKPIEGKCYINGNDTPFFDVQIGVQNLDNIENSLEALKITGYYFLKLPDVMIFHLRRTVYNQEQKKNWKVLDYFEYHNEIEINHVKYRLFQVIVHAGSVNRGHYFAYIKPKPDSSFYLFNDSKVSISDDLSVFDKNFGGRHENGRMKWSSAYLLVYVKVDSIPIVFSEIDESEINPILFAEADRKEEINPFEFQFFISTEEGLIENSLMSKPSILNTNVRKCLYFEGNLSKRDLYERICLDMKSDISEVRLWTIGSGGKIMEYVKPDESLISELPKSLFLEKIKGNETKSDIENDEIILFIHFYFKEEKSPIQYLSSVVTKKSNKLRDLFNTVSKLLNNPTEKNESKNSLLDENGNDKTKSYLSDDSENNHESKEENAKKENPILNHQVLNENGKDNNLNLKAEERKQSNENRSDLLENGKENIHYLDAKTEDNKRENGTDLLENGNDKDKTELVNKQLNENDKHDLNGKAEENNQSKGNQSGKDNNYLNGKTQENQQSNERENGNQKSLNEQGKDDLKQSFLSDSDENENDNRKEVNQFLSDDDVDEDYDVYSIGLTQIERLNVDEEIGKLNISNGEILCFEEKDFISKHCFQPVSSDSAYRRVGGITEFDNVINYMSDFNKRIKIHIDDYKFAFSSELSLEEIKNYLQREIYRNGNDIYLFDSKDNLVQNDFLFKENVIYNFSVDFCQKSERISLFTFNPSSPKYGKKKRITIPCNATISDVLQMFIKENIINDGYIYRFLEISNGIIQKICDFSDVCANYDIIRCEQVPEVQFDYNSDDLFPIVVGNVMKDGSYSVNGEPFLVPFRNGTSELLSQKISQFTGYRFHLYRYADNKALQLKNNDVINRNDLIILMKITA</sequence>
<dbReference type="InParanoid" id="A2FNL3"/>
<dbReference type="GO" id="GO:0005829">
    <property type="term" value="C:cytosol"/>
    <property type="evidence" value="ECO:0000318"/>
    <property type="project" value="GO_Central"/>
</dbReference>
<evidence type="ECO:0000256" key="1">
    <source>
        <dbReference type="SAM" id="MobiDB-lite"/>
    </source>
</evidence>
<dbReference type="KEGG" id="tva:4751231"/>
<dbReference type="PANTHER" id="PTHR24006">
    <property type="entry name" value="UBIQUITIN CARBOXYL-TERMINAL HYDROLASE"/>
    <property type="match status" value="1"/>
</dbReference>
<proteinExistence type="predicted"/>
<dbReference type="EMBL" id="DS113908">
    <property type="protein sequence ID" value="EAX93513.1"/>
    <property type="molecule type" value="Genomic_DNA"/>
</dbReference>
<dbReference type="InterPro" id="IPR050164">
    <property type="entry name" value="Peptidase_C19"/>
</dbReference>
<feature type="compositionally biased region" description="Basic and acidic residues" evidence="1">
    <location>
        <begin position="494"/>
        <end position="523"/>
    </location>
</feature>
<dbReference type="InterPro" id="IPR038765">
    <property type="entry name" value="Papain-like_cys_pep_sf"/>
</dbReference>
<reference evidence="3" key="1">
    <citation type="submission" date="2006-10" db="EMBL/GenBank/DDBJ databases">
        <authorList>
            <person name="Amadeo P."/>
            <person name="Zhao Q."/>
            <person name="Wortman J."/>
            <person name="Fraser-Liggett C."/>
            <person name="Carlton J."/>
        </authorList>
    </citation>
    <scope>NUCLEOTIDE SEQUENCE</scope>
    <source>
        <strain evidence="3">G3</strain>
    </source>
</reference>
<name>A2FNL3_TRIV3</name>
<evidence type="ECO:0000313" key="4">
    <source>
        <dbReference type="Proteomes" id="UP000001542"/>
    </source>
</evidence>
<organism evidence="3 4">
    <name type="scientific">Trichomonas vaginalis (strain ATCC PRA-98 / G3)</name>
    <dbReference type="NCBI Taxonomy" id="412133"/>
    <lineage>
        <taxon>Eukaryota</taxon>
        <taxon>Metamonada</taxon>
        <taxon>Parabasalia</taxon>
        <taxon>Trichomonadida</taxon>
        <taxon>Trichomonadidae</taxon>
        <taxon>Trichomonas</taxon>
    </lineage>
</organism>
<dbReference type="GO" id="GO:0005634">
    <property type="term" value="C:nucleus"/>
    <property type="evidence" value="ECO:0000318"/>
    <property type="project" value="GO_Central"/>
</dbReference>
<feature type="compositionally biased region" description="Basic and acidic residues" evidence="1">
    <location>
        <begin position="416"/>
        <end position="430"/>
    </location>
</feature>
<dbReference type="Gene3D" id="3.90.70.10">
    <property type="entry name" value="Cysteine proteinases"/>
    <property type="match status" value="1"/>
</dbReference>
<gene>
    <name evidence="3" type="ORF">TVAG_132300</name>
</gene>
<dbReference type="AlphaFoldDB" id="A2FNL3"/>
<dbReference type="GO" id="GO:0004843">
    <property type="term" value="F:cysteine-type deubiquitinase activity"/>
    <property type="evidence" value="ECO:0000318"/>
    <property type="project" value="GO_Central"/>
</dbReference>
<dbReference type="STRING" id="5722.A2FNL3"/>
<dbReference type="OrthoDB" id="2420415at2759"/>
<reference evidence="3" key="2">
    <citation type="journal article" date="2007" name="Science">
        <title>Draft genome sequence of the sexually transmitted pathogen Trichomonas vaginalis.</title>
        <authorList>
            <person name="Carlton J.M."/>
            <person name="Hirt R.P."/>
            <person name="Silva J.C."/>
            <person name="Delcher A.L."/>
            <person name="Schatz M."/>
            <person name="Zhao Q."/>
            <person name="Wortman J.R."/>
            <person name="Bidwell S.L."/>
            <person name="Alsmark U.C.M."/>
            <person name="Besteiro S."/>
            <person name="Sicheritz-Ponten T."/>
            <person name="Noel C.J."/>
            <person name="Dacks J.B."/>
            <person name="Foster P.G."/>
            <person name="Simillion C."/>
            <person name="Van de Peer Y."/>
            <person name="Miranda-Saavedra D."/>
            <person name="Barton G.J."/>
            <person name="Westrop G.D."/>
            <person name="Mueller S."/>
            <person name="Dessi D."/>
            <person name="Fiori P.L."/>
            <person name="Ren Q."/>
            <person name="Paulsen I."/>
            <person name="Zhang H."/>
            <person name="Bastida-Corcuera F.D."/>
            <person name="Simoes-Barbosa A."/>
            <person name="Brown M.T."/>
            <person name="Hayes R.D."/>
            <person name="Mukherjee M."/>
            <person name="Okumura C.Y."/>
            <person name="Schneider R."/>
            <person name="Smith A.J."/>
            <person name="Vanacova S."/>
            <person name="Villalvazo M."/>
            <person name="Haas B.J."/>
            <person name="Pertea M."/>
            <person name="Feldblyum T.V."/>
            <person name="Utterback T.R."/>
            <person name="Shu C.L."/>
            <person name="Osoegawa K."/>
            <person name="de Jong P.J."/>
            <person name="Hrdy I."/>
            <person name="Horvathova L."/>
            <person name="Zubacova Z."/>
            <person name="Dolezal P."/>
            <person name="Malik S.B."/>
            <person name="Logsdon J.M. Jr."/>
            <person name="Henze K."/>
            <person name="Gupta A."/>
            <person name="Wang C.C."/>
            <person name="Dunne R.L."/>
            <person name="Upcroft J.A."/>
            <person name="Upcroft P."/>
            <person name="White O."/>
            <person name="Salzberg S.L."/>
            <person name="Tang P."/>
            <person name="Chiu C.-H."/>
            <person name="Lee Y.-S."/>
            <person name="Embley T.M."/>
            <person name="Coombs G.H."/>
            <person name="Mottram J.C."/>
            <person name="Tachezy J."/>
            <person name="Fraser-Liggett C.M."/>
            <person name="Johnson P.J."/>
        </authorList>
    </citation>
    <scope>NUCLEOTIDE SEQUENCE [LARGE SCALE GENOMIC DNA]</scope>
    <source>
        <strain evidence="3">G3</strain>
    </source>
</reference>
<evidence type="ECO:0000259" key="2">
    <source>
        <dbReference type="PROSITE" id="PS50235"/>
    </source>
</evidence>
<feature type="compositionally biased region" description="Polar residues" evidence="1">
    <location>
        <begin position="436"/>
        <end position="448"/>
    </location>
</feature>
<keyword evidence="4" id="KW-1185">Reference proteome</keyword>
<accession>A2FNL3</accession>
<evidence type="ECO:0000313" key="3">
    <source>
        <dbReference type="EMBL" id="EAX93513.1"/>
    </source>
</evidence>
<feature type="compositionally biased region" description="Polar residues" evidence="1">
    <location>
        <begin position="387"/>
        <end position="399"/>
    </location>
</feature>
<dbReference type="PROSITE" id="PS50235">
    <property type="entry name" value="USP_3"/>
    <property type="match status" value="1"/>
</dbReference>
<protein>
    <submittedName>
        <fullName evidence="3">Clan CA, family C19, ubiquitin hydrolase-like cysteine peptidase</fullName>
    </submittedName>
</protein>
<dbReference type="GO" id="GO:0016579">
    <property type="term" value="P:protein deubiquitination"/>
    <property type="evidence" value="ECO:0007669"/>
    <property type="project" value="InterPro"/>
</dbReference>
<dbReference type="InterPro" id="IPR028889">
    <property type="entry name" value="USP"/>
</dbReference>
<dbReference type="RefSeq" id="XP_001306443.1">
    <property type="nucleotide sequence ID" value="XM_001306442.1"/>
</dbReference>
<dbReference type="InterPro" id="IPR001394">
    <property type="entry name" value="Peptidase_C19_UCH"/>
</dbReference>
<feature type="region of interest" description="Disordered" evidence="1">
    <location>
        <begin position="387"/>
        <end position="590"/>
    </location>
</feature>
<dbReference type="eggNOG" id="KOG1863">
    <property type="taxonomic scope" value="Eukaryota"/>
</dbReference>
<feature type="compositionally biased region" description="Basic and acidic residues" evidence="1">
    <location>
        <begin position="450"/>
        <end position="487"/>
    </location>
</feature>
<feature type="compositionally biased region" description="Polar residues" evidence="1">
    <location>
        <begin position="524"/>
        <end position="547"/>
    </location>
</feature>
<dbReference type="PANTHER" id="PTHR24006:SF925">
    <property type="entry name" value="UBIQUITINYL HYDROLASE 1"/>
    <property type="match status" value="1"/>
</dbReference>
<dbReference type="Pfam" id="PF00443">
    <property type="entry name" value="UCH"/>
    <property type="match status" value="1"/>
</dbReference>
<dbReference type="GO" id="GO:0031647">
    <property type="term" value="P:regulation of protein stability"/>
    <property type="evidence" value="ECO:0000318"/>
    <property type="project" value="GO_Central"/>
</dbReference>
<dbReference type="SUPFAM" id="SSF54001">
    <property type="entry name" value="Cysteine proteinases"/>
    <property type="match status" value="1"/>
</dbReference>
<dbReference type="Proteomes" id="UP000001542">
    <property type="component" value="Unassembled WGS sequence"/>
</dbReference>
<keyword evidence="3" id="KW-0378">Hydrolase</keyword>
<feature type="domain" description="USP" evidence="2">
    <location>
        <begin position="1"/>
        <end position="207"/>
    </location>
</feature>